<name>A0ABU0ARD9_9BACI</name>
<organism evidence="2 3">
    <name type="scientific">Cytobacillus purgationiresistens</name>
    <dbReference type="NCBI Taxonomy" id="863449"/>
    <lineage>
        <taxon>Bacteria</taxon>
        <taxon>Bacillati</taxon>
        <taxon>Bacillota</taxon>
        <taxon>Bacilli</taxon>
        <taxon>Bacillales</taxon>
        <taxon>Bacillaceae</taxon>
        <taxon>Cytobacillus</taxon>
    </lineage>
</organism>
<evidence type="ECO:0000313" key="3">
    <source>
        <dbReference type="Proteomes" id="UP001238088"/>
    </source>
</evidence>
<proteinExistence type="predicted"/>
<reference evidence="2 3" key="1">
    <citation type="submission" date="2023-07" db="EMBL/GenBank/DDBJ databases">
        <title>Genomic Encyclopedia of Type Strains, Phase IV (KMG-IV): sequencing the most valuable type-strain genomes for metagenomic binning, comparative biology and taxonomic classification.</title>
        <authorList>
            <person name="Goeker M."/>
        </authorList>
    </citation>
    <scope>NUCLEOTIDE SEQUENCE [LARGE SCALE GENOMIC DNA]</scope>
    <source>
        <strain evidence="2 3">DSM 23494</strain>
    </source>
</reference>
<evidence type="ECO:0000256" key="1">
    <source>
        <dbReference type="SAM" id="MobiDB-lite"/>
    </source>
</evidence>
<sequence>MKNTDMNEKPKNSSMASTEEEMKNLGREMEQMKTKEELAEKSKTSDPKQEENPS</sequence>
<dbReference type="RefSeq" id="WP_307480337.1">
    <property type="nucleotide sequence ID" value="NZ_JAUSUB010000049.1"/>
</dbReference>
<comment type="caution">
    <text evidence="2">The sequence shown here is derived from an EMBL/GenBank/DDBJ whole genome shotgun (WGS) entry which is preliminary data.</text>
</comment>
<dbReference type="EMBL" id="JAUSUB010000049">
    <property type="protein sequence ID" value="MDQ0273773.1"/>
    <property type="molecule type" value="Genomic_DNA"/>
</dbReference>
<keyword evidence="3" id="KW-1185">Reference proteome</keyword>
<feature type="region of interest" description="Disordered" evidence="1">
    <location>
        <begin position="1"/>
        <end position="54"/>
    </location>
</feature>
<protein>
    <recommendedName>
        <fullName evidence="4">Multidrug ABC transporter ATPase</fullName>
    </recommendedName>
</protein>
<dbReference type="Proteomes" id="UP001238088">
    <property type="component" value="Unassembled WGS sequence"/>
</dbReference>
<feature type="compositionally biased region" description="Basic and acidic residues" evidence="1">
    <location>
        <begin position="20"/>
        <end position="54"/>
    </location>
</feature>
<gene>
    <name evidence="2" type="ORF">J2S17_005705</name>
</gene>
<evidence type="ECO:0000313" key="2">
    <source>
        <dbReference type="EMBL" id="MDQ0273773.1"/>
    </source>
</evidence>
<feature type="compositionally biased region" description="Basic and acidic residues" evidence="1">
    <location>
        <begin position="1"/>
        <end position="11"/>
    </location>
</feature>
<accession>A0ABU0ARD9</accession>
<evidence type="ECO:0008006" key="4">
    <source>
        <dbReference type="Google" id="ProtNLM"/>
    </source>
</evidence>